<keyword evidence="2" id="KW-1185">Reference proteome</keyword>
<evidence type="ECO:0000313" key="2">
    <source>
        <dbReference type="Proteomes" id="UP000238479"/>
    </source>
</evidence>
<name>A0A2P6SIG4_ROSCH</name>
<dbReference type="AlphaFoldDB" id="A0A2P6SIG4"/>
<keyword evidence="1" id="KW-0489">Methyltransferase</keyword>
<accession>A0A2P6SIG4</accession>
<dbReference type="OMA" id="KDMVEFK"/>
<gene>
    <name evidence="1" type="ORF">RchiOBHm_Chr1g0359471</name>
</gene>
<dbReference type="Gramene" id="PRQ58453">
    <property type="protein sequence ID" value="PRQ58453"/>
    <property type="gene ID" value="RchiOBHm_Chr1g0359471"/>
</dbReference>
<sequence length="241" mass="26672">MNHINYKIIDHISNSNFIYLQCNDRRRQCDSVKLTQEPGSNEFVSALAAGMKAKLIVEVTSSASPSTIALAAAAKHTGGKLVCILPEPDLAESKKVIKDSGLKDLVEFKTGDPFELLTNYENIDFSLVDCKNDEYTGLLKLLDVNPRKSVVVATNLVGERKGFEGHVKGVKEERVVVRSMKHPIGKGMEVTMIGKEDWGGGRVSNEAEKRGGFKKRNGNKSKWLVKVDEKSGEEHIFRIRG</sequence>
<dbReference type="InterPro" id="IPR009902">
    <property type="entry name" value="DUF1442"/>
</dbReference>
<comment type="caution">
    <text evidence="1">The sequence shown here is derived from an EMBL/GenBank/DDBJ whole genome shotgun (WGS) entry which is preliminary data.</text>
</comment>
<dbReference type="GO" id="GO:0032259">
    <property type="term" value="P:methylation"/>
    <property type="evidence" value="ECO:0007669"/>
    <property type="project" value="UniProtKB-KW"/>
</dbReference>
<dbReference type="Pfam" id="PF07279">
    <property type="entry name" value="DUF1442"/>
    <property type="match status" value="1"/>
</dbReference>
<reference evidence="1 2" key="1">
    <citation type="journal article" date="2018" name="Nat. Genet.">
        <title>The Rosa genome provides new insights in the design of modern roses.</title>
        <authorList>
            <person name="Bendahmane M."/>
        </authorList>
    </citation>
    <scope>NUCLEOTIDE SEQUENCE [LARGE SCALE GENOMIC DNA]</scope>
    <source>
        <strain evidence="2">cv. Old Blush</strain>
    </source>
</reference>
<dbReference type="Proteomes" id="UP000238479">
    <property type="component" value="Chromosome 1"/>
</dbReference>
<dbReference type="InterPro" id="IPR029063">
    <property type="entry name" value="SAM-dependent_MTases_sf"/>
</dbReference>
<protein>
    <submittedName>
        <fullName evidence="1">Putative S-adenosyl-L-methionine-dependent methyltransferase</fullName>
    </submittedName>
</protein>
<organism evidence="1 2">
    <name type="scientific">Rosa chinensis</name>
    <name type="common">China rose</name>
    <dbReference type="NCBI Taxonomy" id="74649"/>
    <lineage>
        <taxon>Eukaryota</taxon>
        <taxon>Viridiplantae</taxon>
        <taxon>Streptophyta</taxon>
        <taxon>Embryophyta</taxon>
        <taxon>Tracheophyta</taxon>
        <taxon>Spermatophyta</taxon>
        <taxon>Magnoliopsida</taxon>
        <taxon>eudicotyledons</taxon>
        <taxon>Gunneridae</taxon>
        <taxon>Pentapetalae</taxon>
        <taxon>rosids</taxon>
        <taxon>fabids</taxon>
        <taxon>Rosales</taxon>
        <taxon>Rosaceae</taxon>
        <taxon>Rosoideae</taxon>
        <taxon>Rosoideae incertae sedis</taxon>
        <taxon>Rosa</taxon>
    </lineage>
</organism>
<evidence type="ECO:0000313" key="1">
    <source>
        <dbReference type="EMBL" id="PRQ58453.1"/>
    </source>
</evidence>
<dbReference type="PANTHER" id="PTHR43167:SF1">
    <property type="entry name" value="PUTATIVE (AFU_ORTHOLOGUE AFUA_6G01830)-RELATED"/>
    <property type="match status" value="1"/>
</dbReference>
<dbReference type="Gene3D" id="3.40.50.150">
    <property type="entry name" value="Vaccinia Virus protein VP39"/>
    <property type="match status" value="1"/>
</dbReference>
<dbReference type="SUPFAM" id="SSF53335">
    <property type="entry name" value="S-adenosyl-L-methionine-dependent methyltransferases"/>
    <property type="match status" value="1"/>
</dbReference>
<dbReference type="GO" id="GO:0008168">
    <property type="term" value="F:methyltransferase activity"/>
    <property type="evidence" value="ECO:0007669"/>
    <property type="project" value="UniProtKB-KW"/>
</dbReference>
<keyword evidence="1" id="KW-0808">Transferase</keyword>
<dbReference type="PANTHER" id="PTHR43167">
    <property type="entry name" value="PUTATIVE (AFU_ORTHOLOGUE AFUA_6G01830)-RELATED"/>
    <property type="match status" value="1"/>
</dbReference>
<proteinExistence type="predicted"/>
<dbReference type="EMBL" id="PDCK01000039">
    <property type="protein sequence ID" value="PRQ58453.1"/>
    <property type="molecule type" value="Genomic_DNA"/>
</dbReference>